<evidence type="ECO:0000256" key="1">
    <source>
        <dbReference type="SAM" id="MobiDB-lite"/>
    </source>
</evidence>
<dbReference type="RefSeq" id="WP_161253137.1">
    <property type="nucleotide sequence ID" value="NZ_WXEY01000001.1"/>
</dbReference>
<dbReference type="EMBL" id="WXEY01000001">
    <property type="protein sequence ID" value="MZP28173.1"/>
    <property type="molecule type" value="Genomic_DNA"/>
</dbReference>
<accession>A0A845KXX5</accession>
<keyword evidence="2" id="KW-0812">Transmembrane</keyword>
<gene>
    <name evidence="3" type="ORF">GTO91_00345</name>
</gene>
<protein>
    <submittedName>
        <fullName evidence="3">DUF2953 domain-containing protein</fullName>
    </submittedName>
</protein>
<feature type="compositionally biased region" description="Basic and acidic residues" evidence="1">
    <location>
        <begin position="233"/>
        <end position="243"/>
    </location>
</feature>
<keyword evidence="2" id="KW-0472">Membrane</keyword>
<sequence>MTKLLFWTLMGGAFVVLMGVLIAYLPFTMQIRYRRNGEDDDFVVKWILFGIPLNLITLPMAGLKSKKTPPTILFRVKKLHQRNAHKQEKRVDQFLGIFTSAWPRLKRVLQIVRLEKRNFRLRHLRWETRIGGGDALDTALLASGLWSIKYMLAAWLERFADNVDGRPKVKVVPLYGSKRLDVHFDCTFTIRPGHIIVVGLWNAGYFPGNMPKVFSKAGTKKRKPSPAEAPAVNREDRQREDQRQYSPISVRVSQPVANRLNRRERKLKIRENAKKKGSK</sequence>
<feature type="region of interest" description="Disordered" evidence="1">
    <location>
        <begin position="215"/>
        <end position="279"/>
    </location>
</feature>
<feature type="compositionally biased region" description="Polar residues" evidence="1">
    <location>
        <begin position="245"/>
        <end position="256"/>
    </location>
</feature>
<feature type="compositionally biased region" description="Basic and acidic residues" evidence="1">
    <location>
        <begin position="269"/>
        <end position="279"/>
    </location>
</feature>
<dbReference type="Pfam" id="PF11167">
    <property type="entry name" value="DUF2953"/>
    <property type="match status" value="1"/>
</dbReference>
<feature type="transmembrane region" description="Helical" evidence="2">
    <location>
        <begin position="46"/>
        <end position="63"/>
    </location>
</feature>
<feature type="transmembrane region" description="Helical" evidence="2">
    <location>
        <begin position="6"/>
        <end position="25"/>
    </location>
</feature>
<keyword evidence="2" id="KW-1133">Transmembrane helix</keyword>
<dbReference type="Proteomes" id="UP000463470">
    <property type="component" value="Unassembled WGS sequence"/>
</dbReference>
<dbReference type="InterPro" id="IPR021338">
    <property type="entry name" value="DUF2953"/>
</dbReference>
<organism evidence="3 4">
    <name type="scientific">Heliomicrobium undosum</name>
    <dbReference type="NCBI Taxonomy" id="121734"/>
    <lineage>
        <taxon>Bacteria</taxon>
        <taxon>Bacillati</taxon>
        <taxon>Bacillota</taxon>
        <taxon>Clostridia</taxon>
        <taxon>Eubacteriales</taxon>
        <taxon>Heliobacteriaceae</taxon>
        <taxon>Heliomicrobium</taxon>
    </lineage>
</organism>
<evidence type="ECO:0000313" key="3">
    <source>
        <dbReference type="EMBL" id="MZP28173.1"/>
    </source>
</evidence>
<reference evidence="3 4" key="1">
    <citation type="submission" date="2020-01" db="EMBL/GenBank/DDBJ databases">
        <title>Whole-genome sequence of Heliobacterium undosum DSM 13378.</title>
        <authorList>
            <person name="Kyndt J.A."/>
            <person name="Meyer T.E."/>
        </authorList>
    </citation>
    <scope>NUCLEOTIDE SEQUENCE [LARGE SCALE GENOMIC DNA]</scope>
    <source>
        <strain evidence="3 4">DSM 13378</strain>
    </source>
</reference>
<evidence type="ECO:0000256" key="2">
    <source>
        <dbReference type="SAM" id="Phobius"/>
    </source>
</evidence>
<keyword evidence="4" id="KW-1185">Reference proteome</keyword>
<proteinExistence type="predicted"/>
<evidence type="ECO:0000313" key="4">
    <source>
        <dbReference type="Proteomes" id="UP000463470"/>
    </source>
</evidence>
<comment type="caution">
    <text evidence="3">The sequence shown here is derived from an EMBL/GenBank/DDBJ whole genome shotgun (WGS) entry which is preliminary data.</text>
</comment>
<dbReference type="OrthoDB" id="1953500at2"/>
<name>A0A845KXX5_9FIRM</name>
<dbReference type="AlphaFoldDB" id="A0A845KXX5"/>